<dbReference type="EMBL" id="JXTB01000402">
    <property type="protein sequence ID" value="PON41981.1"/>
    <property type="molecule type" value="Genomic_DNA"/>
</dbReference>
<feature type="non-terminal residue" evidence="1">
    <location>
        <position position="1"/>
    </location>
</feature>
<accession>A0A2P5AZP9</accession>
<sequence>LAKGKFLTVDKLSLVSKQFNRVLTRVPELLDFHWTSKLPQVRR</sequence>
<name>A0A2P5AZP9_PARAD</name>
<organism evidence="1 2">
    <name type="scientific">Parasponia andersonii</name>
    <name type="common">Sponia andersonii</name>
    <dbReference type="NCBI Taxonomy" id="3476"/>
    <lineage>
        <taxon>Eukaryota</taxon>
        <taxon>Viridiplantae</taxon>
        <taxon>Streptophyta</taxon>
        <taxon>Embryophyta</taxon>
        <taxon>Tracheophyta</taxon>
        <taxon>Spermatophyta</taxon>
        <taxon>Magnoliopsida</taxon>
        <taxon>eudicotyledons</taxon>
        <taxon>Gunneridae</taxon>
        <taxon>Pentapetalae</taxon>
        <taxon>rosids</taxon>
        <taxon>fabids</taxon>
        <taxon>Rosales</taxon>
        <taxon>Cannabaceae</taxon>
        <taxon>Parasponia</taxon>
    </lineage>
</organism>
<reference evidence="2" key="1">
    <citation type="submission" date="2016-06" db="EMBL/GenBank/DDBJ databases">
        <title>Parallel loss of symbiosis genes in relatives of nitrogen-fixing non-legume Parasponia.</title>
        <authorList>
            <person name="Van Velzen R."/>
            <person name="Holmer R."/>
            <person name="Bu F."/>
            <person name="Rutten L."/>
            <person name="Van Zeijl A."/>
            <person name="Liu W."/>
            <person name="Santuari L."/>
            <person name="Cao Q."/>
            <person name="Sharma T."/>
            <person name="Shen D."/>
            <person name="Roswanjaya Y."/>
            <person name="Wardhani T."/>
            <person name="Kalhor M.S."/>
            <person name="Jansen J."/>
            <person name="Van den Hoogen J."/>
            <person name="Gungor B."/>
            <person name="Hartog M."/>
            <person name="Hontelez J."/>
            <person name="Verver J."/>
            <person name="Yang W.-C."/>
            <person name="Schijlen E."/>
            <person name="Repin R."/>
            <person name="Schilthuizen M."/>
            <person name="Schranz E."/>
            <person name="Heidstra R."/>
            <person name="Miyata K."/>
            <person name="Fedorova E."/>
            <person name="Kohlen W."/>
            <person name="Bisseling T."/>
            <person name="Smit S."/>
            <person name="Geurts R."/>
        </authorList>
    </citation>
    <scope>NUCLEOTIDE SEQUENCE [LARGE SCALE GENOMIC DNA]</scope>
    <source>
        <strain evidence="2">cv. WU1-14</strain>
    </source>
</reference>
<dbReference type="AlphaFoldDB" id="A0A2P5AZP9"/>
<evidence type="ECO:0000313" key="1">
    <source>
        <dbReference type="EMBL" id="PON41981.1"/>
    </source>
</evidence>
<protein>
    <submittedName>
        <fullName evidence="1">Uncharacterized protein</fullName>
    </submittedName>
</protein>
<proteinExistence type="predicted"/>
<dbReference type="Proteomes" id="UP000237105">
    <property type="component" value="Unassembled WGS sequence"/>
</dbReference>
<keyword evidence="2" id="KW-1185">Reference proteome</keyword>
<comment type="caution">
    <text evidence="1">The sequence shown here is derived from an EMBL/GenBank/DDBJ whole genome shotgun (WGS) entry which is preliminary data.</text>
</comment>
<gene>
    <name evidence="1" type="ORF">PanWU01x14_285130</name>
</gene>
<evidence type="ECO:0000313" key="2">
    <source>
        <dbReference type="Proteomes" id="UP000237105"/>
    </source>
</evidence>